<keyword evidence="2" id="KW-0732">Signal</keyword>
<reference evidence="4 5" key="1">
    <citation type="submission" date="2020-11" db="EMBL/GenBank/DDBJ databases">
        <authorList>
            <person name="Peeters C."/>
        </authorList>
    </citation>
    <scope>NUCLEOTIDE SEQUENCE [LARGE SCALE GENOMIC DNA]</scope>
    <source>
        <strain evidence="4 5">LMG 7974</strain>
    </source>
</reference>
<feature type="coiled-coil region" evidence="1">
    <location>
        <begin position="106"/>
        <end position="133"/>
    </location>
</feature>
<dbReference type="SMART" id="SM00869">
    <property type="entry name" value="Autotransporter"/>
    <property type="match status" value="1"/>
</dbReference>
<evidence type="ECO:0000313" key="4">
    <source>
        <dbReference type="EMBL" id="CAD7289075.1"/>
    </source>
</evidence>
<name>A0ABN7KC54_9BACT</name>
<dbReference type="Proteomes" id="UP000789803">
    <property type="component" value="Unassembled WGS sequence"/>
</dbReference>
<evidence type="ECO:0000259" key="3">
    <source>
        <dbReference type="PROSITE" id="PS51208"/>
    </source>
</evidence>
<dbReference type="Pfam" id="PF03797">
    <property type="entry name" value="Autotransporter"/>
    <property type="match status" value="1"/>
</dbReference>
<feature type="signal peptide" evidence="2">
    <location>
        <begin position="1"/>
        <end position="22"/>
    </location>
</feature>
<dbReference type="PROSITE" id="PS51208">
    <property type="entry name" value="AUTOTRANSPORTER"/>
    <property type="match status" value="1"/>
</dbReference>
<organism evidence="4 5">
    <name type="scientific">Campylobacter majalis</name>
    <dbReference type="NCBI Taxonomy" id="2790656"/>
    <lineage>
        <taxon>Bacteria</taxon>
        <taxon>Pseudomonadati</taxon>
        <taxon>Campylobacterota</taxon>
        <taxon>Epsilonproteobacteria</taxon>
        <taxon>Campylobacterales</taxon>
        <taxon>Campylobacteraceae</taxon>
        <taxon>Campylobacter</taxon>
    </lineage>
</organism>
<protein>
    <recommendedName>
        <fullName evidence="3">Autotransporter domain-containing protein</fullName>
    </recommendedName>
</protein>
<gene>
    <name evidence="4" type="ORF">LMG7974_01330</name>
</gene>
<feature type="coiled-coil region" evidence="1">
    <location>
        <begin position="203"/>
        <end position="230"/>
    </location>
</feature>
<accession>A0ABN7KC54</accession>
<proteinExistence type="predicted"/>
<feature type="coiled-coil region" evidence="1">
    <location>
        <begin position="34"/>
        <end position="68"/>
    </location>
</feature>
<dbReference type="InterPro" id="IPR005546">
    <property type="entry name" value="Autotransporte_beta"/>
</dbReference>
<dbReference type="SUPFAM" id="SSF103515">
    <property type="entry name" value="Autotransporter"/>
    <property type="match status" value="1"/>
</dbReference>
<evidence type="ECO:0000256" key="1">
    <source>
        <dbReference type="SAM" id="Coils"/>
    </source>
</evidence>
<dbReference type="InterPro" id="IPR036709">
    <property type="entry name" value="Autotransporte_beta_dom_sf"/>
</dbReference>
<evidence type="ECO:0000256" key="2">
    <source>
        <dbReference type="SAM" id="SignalP"/>
    </source>
</evidence>
<evidence type="ECO:0000313" key="5">
    <source>
        <dbReference type="Proteomes" id="UP000789803"/>
    </source>
</evidence>
<sequence>MIRFSKIACVIIGTLYSMNVYAQDVAGVATDRNRIEAQKQFISIKNTLQEAKNDYESKIQNYNKLKTENEKYKSYFYELAGIGLLDNLNSNPKEILQNLKEQLDKVSKFQEIKEGEKEKVKELNELMTEINSSIFQNNDLLTLLKVYSKDDKQIDKDSVEAINHSLKQIQHAANDKIQKFLTDANIDKTSEIFQKYKDTYEKYTKAEKETEKIQETIKDFQRQLDELNKRLKDLGVFANAKNKQEQQVYEAMHNIGGKSDIPDQDIVEVADSLQEISNTSHKNTSTKISKLNSQLSTKTRLAKLSNPYNNNLAIAYAINNLKDEAFADSGDTLNSVFKEYTNRFNYDNNLWANVLGAKANLSSGQNAKMHGFSIGYDKAFDDTIVGTFATISKSKQTSNRLENRANNYEFGVYARQFLNSHEIDVKTSFGVSKNKLNRNVILTNSALRTNGRFTSKFVSFDLDYGYLFELGQSAFAKPNLGLSYLWLRNSQLKESGDLPVVVRSNNYKELSLNLGVEIRKYVADGSYFYLNPGFSQEIYKSQDDTVINFIGSNNKIIFDKDNDKKGYFTLQTGAEFSITTSLSTNINFGFKARDEEKYYTGTIGVRYKF</sequence>
<dbReference type="RefSeq" id="WP_229933122.1">
    <property type="nucleotide sequence ID" value="NZ_CAJHOF010000012.1"/>
</dbReference>
<dbReference type="EMBL" id="CAJHOF010000012">
    <property type="protein sequence ID" value="CAD7289075.1"/>
    <property type="molecule type" value="Genomic_DNA"/>
</dbReference>
<feature type="chain" id="PRO_5045429936" description="Autotransporter domain-containing protein" evidence="2">
    <location>
        <begin position="23"/>
        <end position="609"/>
    </location>
</feature>
<feature type="domain" description="Autotransporter" evidence="3">
    <location>
        <begin position="343"/>
        <end position="609"/>
    </location>
</feature>
<dbReference type="Gene3D" id="2.40.128.130">
    <property type="entry name" value="Autotransporter beta-domain"/>
    <property type="match status" value="1"/>
</dbReference>
<keyword evidence="5" id="KW-1185">Reference proteome</keyword>
<comment type="caution">
    <text evidence="4">The sequence shown here is derived from an EMBL/GenBank/DDBJ whole genome shotgun (WGS) entry which is preliminary data.</text>
</comment>
<keyword evidence="1" id="KW-0175">Coiled coil</keyword>